<evidence type="ECO:0000256" key="5">
    <source>
        <dbReference type="ARBA" id="ARBA00022927"/>
    </source>
</evidence>
<dbReference type="InterPro" id="IPR037245">
    <property type="entry name" value="FIP-RBD_C_sf"/>
</dbReference>
<feature type="compositionally biased region" description="Low complexity" evidence="6">
    <location>
        <begin position="380"/>
        <end position="397"/>
    </location>
</feature>
<feature type="compositionally biased region" description="Polar residues" evidence="6">
    <location>
        <begin position="549"/>
        <end position="560"/>
    </location>
</feature>
<gene>
    <name evidence="9" type="ORF">Hamer_G023217</name>
</gene>
<evidence type="ECO:0000256" key="2">
    <source>
        <dbReference type="ARBA" id="ARBA00022448"/>
    </source>
</evidence>
<feature type="region of interest" description="Disordered" evidence="6">
    <location>
        <begin position="414"/>
        <end position="505"/>
    </location>
</feature>
<keyword evidence="3" id="KW-0597">Phosphoprotein</keyword>
<dbReference type="PROSITE" id="PS51511">
    <property type="entry name" value="FIP_RBD"/>
    <property type="match status" value="1"/>
</dbReference>
<feature type="region of interest" description="Disordered" evidence="6">
    <location>
        <begin position="669"/>
        <end position="739"/>
    </location>
</feature>
<feature type="compositionally biased region" description="Polar residues" evidence="6">
    <location>
        <begin position="363"/>
        <end position="378"/>
    </location>
</feature>
<keyword evidence="10" id="KW-1185">Reference proteome</keyword>
<feature type="region of interest" description="Disordered" evidence="6">
    <location>
        <begin position="216"/>
        <end position="319"/>
    </location>
</feature>
<keyword evidence="5" id="KW-0653">Protein transport</keyword>
<dbReference type="PANTHER" id="PTHR15746">
    <property type="entry name" value="RAB11-RELATED"/>
    <property type="match status" value="1"/>
</dbReference>
<dbReference type="PANTHER" id="PTHR15746:SF23">
    <property type="entry name" value="RAB11 INTERACTING PROTEIN, ISOFORM A"/>
    <property type="match status" value="1"/>
</dbReference>
<dbReference type="InterPro" id="IPR019018">
    <property type="entry name" value="Rab-bd_FIP-RBD"/>
</dbReference>
<feature type="compositionally biased region" description="Low complexity" evidence="6">
    <location>
        <begin position="682"/>
        <end position="693"/>
    </location>
</feature>
<dbReference type="Gene3D" id="1.20.5.2440">
    <property type="match status" value="1"/>
</dbReference>
<keyword evidence="2" id="KW-0813">Transport</keyword>
<dbReference type="GO" id="GO:0031267">
    <property type="term" value="F:small GTPase binding"/>
    <property type="evidence" value="ECO:0007669"/>
    <property type="project" value="InterPro"/>
</dbReference>
<feature type="region of interest" description="Disordered" evidence="6">
    <location>
        <begin position="335"/>
        <end position="397"/>
    </location>
</feature>
<accession>A0A8J5MKV1</accession>
<dbReference type="InterPro" id="IPR035892">
    <property type="entry name" value="C2_domain_sf"/>
</dbReference>
<feature type="domain" description="FIP-RBD" evidence="8">
    <location>
        <begin position="771"/>
        <end position="833"/>
    </location>
</feature>
<reference evidence="9" key="1">
    <citation type="journal article" date="2021" name="Sci. Adv.">
        <title>The American lobster genome reveals insights on longevity, neural, and immune adaptations.</title>
        <authorList>
            <person name="Polinski J.M."/>
            <person name="Zimin A.V."/>
            <person name="Clark K.F."/>
            <person name="Kohn A.B."/>
            <person name="Sadowski N."/>
            <person name="Timp W."/>
            <person name="Ptitsyn A."/>
            <person name="Khanna P."/>
            <person name="Romanova D.Y."/>
            <person name="Williams P."/>
            <person name="Greenwood S.J."/>
            <person name="Moroz L.L."/>
            <person name="Walt D.R."/>
            <person name="Bodnar A.G."/>
        </authorList>
    </citation>
    <scope>NUCLEOTIDE SEQUENCE</scope>
    <source>
        <strain evidence="9">GMGI-L3</strain>
    </source>
</reference>
<protein>
    <submittedName>
        <fullName evidence="9">Rab11 family-interacting protein 5-like</fullName>
    </submittedName>
</protein>
<dbReference type="InterPro" id="IPR037789">
    <property type="entry name" value="FIP_classI"/>
</dbReference>
<feature type="compositionally biased region" description="Polar residues" evidence="6">
    <location>
        <begin position="273"/>
        <end position="292"/>
    </location>
</feature>
<dbReference type="SUPFAM" id="SSF49562">
    <property type="entry name" value="C2 domain (Calcium/lipid-binding domain, CaLB)"/>
    <property type="match status" value="1"/>
</dbReference>
<evidence type="ECO:0000256" key="4">
    <source>
        <dbReference type="ARBA" id="ARBA00022753"/>
    </source>
</evidence>
<feature type="compositionally biased region" description="Basic and acidic residues" evidence="6">
    <location>
        <begin position="697"/>
        <end position="720"/>
    </location>
</feature>
<comment type="caution">
    <text evidence="9">The sequence shown here is derived from an EMBL/GenBank/DDBJ whole genome shotgun (WGS) entry which is preliminary data.</text>
</comment>
<feature type="domain" description="C2" evidence="7">
    <location>
        <begin position="1"/>
        <end position="141"/>
    </location>
</feature>
<sequence length="848" mass="92146">MFPPRWCEKAAESIALGCTTHHSSCNRVLFLSPETNDAFVVIALGKDKFQTSIKEKASSSVEWHEECELYLGATSLRIRTVVEMLLQTVSNLPAIPSHGNTASLNLTVYHRNALGLDEFLGQVQLPLSEFDAYERPRNRWHRLKGKPEKDRKKGEKERGELETKVAFIVKSGSLLDVSKKEKNKSITSLKHLGGSLMSLGNKEKANLKSFAKSVSHKIDKIAHKPGKKKSRKESRDSQGFPQELMQSRQHAGDADPGVISDSDDDFGFDEEVTVNTRSSSPYSTLSRGSSLLQDVHGKKDDGVRVNGNNHIISDSRAPPKPVRLGGNVVEVPSIALASPTPSPEPFPRNPPVEPTTPVTLSSNPPLTFPNLTPINLITHSDAQSSRDSASSDSAMTLSLSSSVIAKDTNSLASLESFSPEPAPLTKEDFQEPVTIQDPPSPEPSPIQKEIFPETFIVEDPPVPVKPLRYSRSNSASETSVPSPASTVSDQSLLVPSPKSRSLSTSAAPKIFDRTVFSSSPIKESNTKRGFALEALASASTKVSLMETDSVIQTPGTPTSKKNTELTLPASKTPSSYNGIDVSTPPTPTTPSASTYSFGSGSAMSSAPTTPKDGSSGPSPALTSRSSRGTPGLAERPTAAVVRSGSLHEKPTTQPVIDEWERKLYGRNAIVGSMENVNRSDSRSSLSTSLSSSTQDVTRLDEHGSRFPEIKAIRLEKKSREEGDDGEGKKRRGKGGGLKAKLFGSSRERIGEEDGRIVEGGNDRLPHPPTHQSRLPREIHDKFAGKSREDLMEMIVNLQSCMEKNVRHTRDLEDYIDGLLLRVMETTPQLLQAPVTKNKKIKVQIFGLH</sequence>
<dbReference type="SUPFAM" id="SSF144270">
    <property type="entry name" value="Eferin C-derminal domain-like"/>
    <property type="match status" value="1"/>
</dbReference>
<name>A0A8J5MKV1_HOMAM</name>
<evidence type="ECO:0000259" key="8">
    <source>
        <dbReference type="PROSITE" id="PS51511"/>
    </source>
</evidence>
<dbReference type="AlphaFoldDB" id="A0A8J5MKV1"/>
<evidence type="ECO:0000259" key="7">
    <source>
        <dbReference type="PROSITE" id="PS50004"/>
    </source>
</evidence>
<feature type="region of interest" description="Disordered" evidence="6">
    <location>
        <begin position="541"/>
        <end position="657"/>
    </location>
</feature>
<keyword evidence="4" id="KW-0967">Endosome</keyword>
<dbReference type="GO" id="GO:0055037">
    <property type="term" value="C:recycling endosome"/>
    <property type="evidence" value="ECO:0007669"/>
    <property type="project" value="UniProtKB-SubCell"/>
</dbReference>
<feature type="compositionally biased region" description="Acidic residues" evidence="6">
    <location>
        <begin position="261"/>
        <end position="272"/>
    </location>
</feature>
<dbReference type="Proteomes" id="UP000747542">
    <property type="component" value="Unassembled WGS sequence"/>
</dbReference>
<comment type="subcellular location">
    <subcellularLocation>
        <location evidence="1">Recycling endosome</location>
    </subcellularLocation>
</comment>
<feature type="compositionally biased region" description="Polar residues" evidence="6">
    <location>
        <begin position="237"/>
        <end position="249"/>
    </location>
</feature>
<dbReference type="PROSITE" id="PS50004">
    <property type="entry name" value="C2"/>
    <property type="match status" value="1"/>
</dbReference>
<dbReference type="GO" id="GO:0015031">
    <property type="term" value="P:protein transport"/>
    <property type="evidence" value="ECO:0007669"/>
    <property type="project" value="UniProtKB-KW"/>
</dbReference>
<feature type="compositionally biased region" description="Polar residues" evidence="6">
    <location>
        <begin position="597"/>
        <end position="628"/>
    </location>
</feature>
<feature type="compositionally biased region" description="Polar residues" evidence="6">
    <location>
        <begin position="470"/>
        <end position="505"/>
    </location>
</feature>
<evidence type="ECO:0000256" key="6">
    <source>
        <dbReference type="SAM" id="MobiDB-lite"/>
    </source>
</evidence>
<dbReference type="GO" id="GO:0045055">
    <property type="term" value="P:regulated exocytosis"/>
    <property type="evidence" value="ECO:0007669"/>
    <property type="project" value="TreeGrafter"/>
</dbReference>
<dbReference type="EMBL" id="JAHLQT010043009">
    <property type="protein sequence ID" value="KAG7155149.1"/>
    <property type="molecule type" value="Genomic_DNA"/>
</dbReference>
<feature type="compositionally biased region" description="Pro residues" evidence="6">
    <location>
        <begin position="340"/>
        <end position="354"/>
    </location>
</feature>
<organism evidence="9 10">
    <name type="scientific">Homarus americanus</name>
    <name type="common">American lobster</name>
    <dbReference type="NCBI Taxonomy" id="6706"/>
    <lineage>
        <taxon>Eukaryota</taxon>
        <taxon>Metazoa</taxon>
        <taxon>Ecdysozoa</taxon>
        <taxon>Arthropoda</taxon>
        <taxon>Crustacea</taxon>
        <taxon>Multicrustacea</taxon>
        <taxon>Malacostraca</taxon>
        <taxon>Eumalacostraca</taxon>
        <taxon>Eucarida</taxon>
        <taxon>Decapoda</taxon>
        <taxon>Pleocyemata</taxon>
        <taxon>Astacidea</taxon>
        <taxon>Nephropoidea</taxon>
        <taxon>Nephropidae</taxon>
        <taxon>Homarus</taxon>
    </lineage>
</organism>
<evidence type="ECO:0000256" key="1">
    <source>
        <dbReference type="ARBA" id="ARBA00004172"/>
    </source>
</evidence>
<evidence type="ECO:0000313" key="10">
    <source>
        <dbReference type="Proteomes" id="UP000747542"/>
    </source>
</evidence>
<dbReference type="Pfam" id="PF09457">
    <property type="entry name" value="RBD-FIP"/>
    <property type="match status" value="1"/>
</dbReference>
<dbReference type="Pfam" id="PF00168">
    <property type="entry name" value="C2"/>
    <property type="match status" value="2"/>
</dbReference>
<evidence type="ECO:0000256" key="3">
    <source>
        <dbReference type="ARBA" id="ARBA00022553"/>
    </source>
</evidence>
<proteinExistence type="predicted"/>
<evidence type="ECO:0000313" key="9">
    <source>
        <dbReference type="EMBL" id="KAG7155149.1"/>
    </source>
</evidence>
<dbReference type="Gene3D" id="2.60.40.150">
    <property type="entry name" value="C2 domain"/>
    <property type="match status" value="1"/>
</dbReference>
<feature type="compositionally biased region" description="Basic residues" evidence="6">
    <location>
        <begin position="223"/>
        <end position="232"/>
    </location>
</feature>
<dbReference type="InterPro" id="IPR000008">
    <property type="entry name" value="C2_dom"/>
</dbReference>